<evidence type="ECO:0000313" key="1">
    <source>
        <dbReference type="EMBL" id="KAK3776156.1"/>
    </source>
</evidence>
<gene>
    <name evidence="1" type="ORF">RRG08_064088</name>
</gene>
<dbReference type="AlphaFoldDB" id="A0AAE0ZWF5"/>
<evidence type="ECO:0000313" key="2">
    <source>
        <dbReference type="Proteomes" id="UP001283361"/>
    </source>
</evidence>
<keyword evidence="2" id="KW-1185">Reference proteome</keyword>
<dbReference type="EMBL" id="JAWDGP010003245">
    <property type="protein sequence ID" value="KAK3776156.1"/>
    <property type="molecule type" value="Genomic_DNA"/>
</dbReference>
<name>A0AAE0ZWF5_9GAST</name>
<proteinExistence type="predicted"/>
<comment type="caution">
    <text evidence="1">The sequence shown here is derived from an EMBL/GenBank/DDBJ whole genome shotgun (WGS) entry which is preliminary data.</text>
</comment>
<dbReference type="Proteomes" id="UP001283361">
    <property type="component" value="Unassembled WGS sequence"/>
</dbReference>
<sequence length="96" mass="10767">MAYWLDLSNAYGSGPHQMIQLSMYYVPEDIQVMLDAYFSGFRMRFSTKSYTTDWINLEIRIAMGCTISPILFVMAMEVILKAAEASAGPANLNGLL</sequence>
<evidence type="ECO:0008006" key="3">
    <source>
        <dbReference type="Google" id="ProtNLM"/>
    </source>
</evidence>
<protein>
    <recommendedName>
        <fullName evidence="3">Reverse transcriptase</fullName>
    </recommendedName>
</protein>
<reference evidence="1" key="1">
    <citation type="journal article" date="2023" name="G3 (Bethesda)">
        <title>A reference genome for the long-term kleptoplast-retaining sea slug Elysia crispata morphotype clarki.</title>
        <authorList>
            <person name="Eastman K.E."/>
            <person name="Pendleton A.L."/>
            <person name="Shaikh M.A."/>
            <person name="Suttiyut T."/>
            <person name="Ogas R."/>
            <person name="Tomko P."/>
            <person name="Gavelis G."/>
            <person name="Widhalm J.R."/>
            <person name="Wisecaver J.H."/>
        </authorList>
    </citation>
    <scope>NUCLEOTIDE SEQUENCE</scope>
    <source>
        <strain evidence="1">ECLA1</strain>
    </source>
</reference>
<organism evidence="1 2">
    <name type="scientific">Elysia crispata</name>
    <name type="common">lettuce slug</name>
    <dbReference type="NCBI Taxonomy" id="231223"/>
    <lineage>
        <taxon>Eukaryota</taxon>
        <taxon>Metazoa</taxon>
        <taxon>Spiralia</taxon>
        <taxon>Lophotrochozoa</taxon>
        <taxon>Mollusca</taxon>
        <taxon>Gastropoda</taxon>
        <taxon>Heterobranchia</taxon>
        <taxon>Euthyneura</taxon>
        <taxon>Panpulmonata</taxon>
        <taxon>Sacoglossa</taxon>
        <taxon>Placobranchoidea</taxon>
        <taxon>Plakobranchidae</taxon>
        <taxon>Elysia</taxon>
    </lineage>
</organism>
<accession>A0AAE0ZWF5</accession>